<evidence type="ECO:0000256" key="5">
    <source>
        <dbReference type="ARBA" id="ARBA00022989"/>
    </source>
</evidence>
<dbReference type="Pfam" id="PF13828">
    <property type="entry name" value="DUF4190"/>
    <property type="match status" value="1"/>
</dbReference>
<evidence type="ECO:0000256" key="1">
    <source>
        <dbReference type="ARBA" id="ARBA00004236"/>
    </source>
</evidence>
<feature type="transmembrane region" description="Helical" evidence="7">
    <location>
        <begin position="64"/>
        <end position="86"/>
    </location>
</feature>
<keyword evidence="6 7" id="KW-0472">Membrane</keyword>
<evidence type="ECO:0000313" key="9">
    <source>
        <dbReference type="EMBL" id="MBB4912986.1"/>
    </source>
</evidence>
<dbReference type="GO" id="GO:0005886">
    <property type="term" value="C:plasma membrane"/>
    <property type="evidence" value="ECO:0007669"/>
    <property type="project" value="UniProtKB-SubCell"/>
</dbReference>
<evidence type="ECO:0000256" key="4">
    <source>
        <dbReference type="ARBA" id="ARBA00022692"/>
    </source>
</evidence>
<evidence type="ECO:0000256" key="7">
    <source>
        <dbReference type="SAM" id="Phobius"/>
    </source>
</evidence>
<dbReference type="EMBL" id="JACHJP010000001">
    <property type="protein sequence ID" value="MBB4912986.1"/>
    <property type="molecule type" value="Genomic_DNA"/>
</dbReference>
<accession>A0A7W7QH68</accession>
<comment type="subcellular location">
    <subcellularLocation>
        <location evidence="1">Cell membrane</location>
    </subcellularLocation>
</comment>
<evidence type="ECO:0000256" key="3">
    <source>
        <dbReference type="ARBA" id="ARBA00022475"/>
    </source>
</evidence>
<comment type="caution">
    <text evidence="9">The sequence shown here is derived from an EMBL/GenBank/DDBJ whole genome shotgun (WGS) entry which is preliminary data.</text>
</comment>
<keyword evidence="4 7" id="KW-0812">Transmembrane</keyword>
<gene>
    <name evidence="9" type="ORF">FHS44_000058</name>
</gene>
<organism evidence="9 10">
    <name type="scientific">Streptosporangium saharense</name>
    <dbReference type="NCBI Taxonomy" id="1706840"/>
    <lineage>
        <taxon>Bacteria</taxon>
        <taxon>Bacillati</taxon>
        <taxon>Actinomycetota</taxon>
        <taxon>Actinomycetes</taxon>
        <taxon>Streptosporangiales</taxon>
        <taxon>Streptosporangiaceae</taxon>
        <taxon>Streptosporangium</taxon>
    </lineage>
</organism>
<dbReference type="AlphaFoldDB" id="A0A7W7QH68"/>
<reference evidence="9 10" key="1">
    <citation type="submission" date="2020-08" db="EMBL/GenBank/DDBJ databases">
        <title>Genomic Encyclopedia of Type Strains, Phase III (KMG-III): the genomes of soil and plant-associated and newly described type strains.</title>
        <authorList>
            <person name="Whitman W."/>
        </authorList>
    </citation>
    <scope>NUCLEOTIDE SEQUENCE [LARGE SCALE GENOMIC DNA]</scope>
    <source>
        <strain evidence="9 10">CECT 8840</strain>
    </source>
</reference>
<keyword evidence="10" id="KW-1185">Reference proteome</keyword>
<name>A0A7W7QH68_9ACTN</name>
<dbReference type="Proteomes" id="UP000552644">
    <property type="component" value="Unassembled WGS sequence"/>
</dbReference>
<feature type="transmembrane region" description="Helical" evidence="7">
    <location>
        <begin position="20"/>
        <end position="52"/>
    </location>
</feature>
<feature type="domain" description="DUF4190" evidence="8">
    <location>
        <begin position="22"/>
        <end position="83"/>
    </location>
</feature>
<dbReference type="InterPro" id="IPR038468">
    <property type="entry name" value="MmpS_C"/>
</dbReference>
<dbReference type="InterPro" id="IPR008693">
    <property type="entry name" value="MmpS"/>
</dbReference>
<dbReference type="RefSeq" id="WP_184711822.1">
    <property type="nucleotide sequence ID" value="NZ_JACHJP010000001.1"/>
</dbReference>
<keyword evidence="3" id="KW-1003">Cell membrane</keyword>
<dbReference type="Gene3D" id="2.60.40.2880">
    <property type="entry name" value="MmpS1-5, C-terminal soluble domain"/>
    <property type="match status" value="1"/>
</dbReference>
<evidence type="ECO:0000313" key="10">
    <source>
        <dbReference type="Proteomes" id="UP000552644"/>
    </source>
</evidence>
<keyword evidence="5 7" id="KW-1133">Transmembrane helix</keyword>
<evidence type="ECO:0000256" key="2">
    <source>
        <dbReference type="ARBA" id="ARBA00007531"/>
    </source>
</evidence>
<evidence type="ECO:0000259" key="8">
    <source>
        <dbReference type="Pfam" id="PF13828"/>
    </source>
</evidence>
<sequence>MSYPPNYGQLYGAPPPTKNNGLAIASLVLGLTGFITCGFTSLLAVVFGHVALGQIRRDRTDGRGMAFAGVILGWSLTGLWILYWVLVMAGAVSSFGSFAASRGDSASSKAVGAHSVVLEAVGSDGATSAMNITSSVDFDIKQDSGVPLPWRKELKLDELGHTYLWVQNAGDKGTVTCRIIIDGKVTREKVESTPYGVCQVTADTP</sequence>
<evidence type="ECO:0000256" key="6">
    <source>
        <dbReference type="ARBA" id="ARBA00023136"/>
    </source>
</evidence>
<dbReference type="InterPro" id="IPR025241">
    <property type="entry name" value="DUF4190"/>
</dbReference>
<protein>
    <recommendedName>
        <fullName evidence="8">DUF4190 domain-containing protein</fullName>
    </recommendedName>
</protein>
<dbReference type="Pfam" id="PF05423">
    <property type="entry name" value="Mycobact_memb"/>
    <property type="match status" value="1"/>
</dbReference>
<comment type="similarity">
    <text evidence="2">Belongs to the MmpS family.</text>
</comment>
<proteinExistence type="inferred from homology"/>